<reference evidence="2 3" key="1">
    <citation type="submission" date="2019-11" db="EMBL/GenBank/DDBJ databases">
        <title>Whole genome sequence of Oryza granulata.</title>
        <authorList>
            <person name="Li W."/>
        </authorList>
    </citation>
    <scope>NUCLEOTIDE SEQUENCE [LARGE SCALE GENOMIC DNA]</scope>
    <source>
        <strain evidence="3">cv. Menghai</strain>
        <tissue evidence="2">Leaf</tissue>
    </source>
</reference>
<dbReference type="OrthoDB" id="664184at2759"/>
<dbReference type="AlphaFoldDB" id="A0A6G1EXG1"/>
<dbReference type="InterPro" id="IPR001810">
    <property type="entry name" value="F-box_dom"/>
</dbReference>
<name>A0A6G1EXG1_9ORYZ</name>
<protein>
    <recommendedName>
        <fullName evidence="1">F-box domain-containing protein</fullName>
    </recommendedName>
</protein>
<dbReference type="Proteomes" id="UP000479710">
    <property type="component" value="Unassembled WGS sequence"/>
</dbReference>
<dbReference type="Gene3D" id="1.20.1280.50">
    <property type="match status" value="1"/>
</dbReference>
<sequence length="424" mass="46925">MGEVVGSHSSPPPAAESVPDDVLAEILLRLPPHPSFLSQASLVCNRWRRLIHNPNFLRRFRAFHQTPPVLGFFHNSSEGALFVPTEGPPGRIAAETTSLHRGGDDGMWWFVGCRHGRALLRSVDWADVLVWDPMTGERRCITVPNQMQEADYISNRDAAVFCTASGGDEDGRSGPFHVALVFTIDNGMFACVYSLQTGAWGDLISTPTPGPLPCMLFDEPPALVGEALYWLVNGSRIIEFNFSTHSLSLIWRPSEMPATHKWNIRVVSLEDDVLGLAFVKDFTMHLWAREVADDGASNWIPRRAVEMDNVLPPLPMVTEGSRRRRMVPVWISGFSEDGNMVFIGTPAGIFLVWLQTLKFKKVSDESLLIKTIHPYESFYVPNGGGKHKTATVGARLLGQVASEVFSAHSDGDRAGDNWKGEHKG</sequence>
<dbReference type="EMBL" id="SPHZ02000002">
    <property type="protein sequence ID" value="KAF0929295.1"/>
    <property type="molecule type" value="Genomic_DNA"/>
</dbReference>
<evidence type="ECO:0000259" key="1">
    <source>
        <dbReference type="PROSITE" id="PS50181"/>
    </source>
</evidence>
<dbReference type="PANTHER" id="PTHR32133">
    <property type="entry name" value="OS07G0120400 PROTEIN"/>
    <property type="match status" value="1"/>
</dbReference>
<dbReference type="PROSITE" id="PS50181">
    <property type="entry name" value="FBOX"/>
    <property type="match status" value="1"/>
</dbReference>
<dbReference type="InterPro" id="IPR036047">
    <property type="entry name" value="F-box-like_dom_sf"/>
</dbReference>
<dbReference type="PANTHER" id="PTHR32133:SF302">
    <property type="entry name" value="F-BOX DOMAIN CONTAINING PROTEIN, EXPRESSED"/>
    <property type="match status" value="1"/>
</dbReference>
<keyword evidence="3" id="KW-1185">Reference proteome</keyword>
<accession>A0A6G1EXG1</accession>
<gene>
    <name evidence="2" type="ORF">E2562_019878</name>
</gene>
<dbReference type="Pfam" id="PF23635">
    <property type="entry name" value="Beta-prop_AT5G49610-like"/>
    <property type="match status" value="1"/>
</dbReference>
<feature type="domain" description="F-box" evidence="1">
    <location>
        <begin position="12"/>
        <end position="60"/>
    </location>
</feature>
<evidence type="ECO:0000313" key="3">
    <source>
        <dbReference type="Proteomes" id="UP000479710"/>
    </source>
</evidence>
<proteinExistence type="predicted"/>
<organism evidence="2 3">
    <name type="scientific">Oryza meyeriana var. granulata</name>
    <dbReference type="NCBI Taxonomy" id="110450"/>
    <lineage>
        <taxon>Eukaryota</taxon>
        <taxon>Viridiplantae</taxon>
        <taxon>Streptophyta</taxon>
        <taxon>Embryophyta</taxon>
        <taxon>Tracheophyta</taxon>
        <taxon>Spermatophyta</taxon>
        <taxon>Magnoliopsida</taxon>
        <taxon>Liliopsida</taxon>
        <taxon>Poales</taxon>
        <taxon>Poaceae</taxon>
        <taxon>BOP clade</taxon>
        <taxon>Oryzoideae</taxon>
        <taxon>Oryzeae</taxon>
        <taxon>Oryzinae</taxon>
        <taxon>Oryza</taxon>
        <taxon>Oryza meyeriana</taxon>
    </lineage>
</organism>
<dbReference type="SMART" id="SM00256">
    <property type="entry name" value="FBOX"/>
    <property type="match status" value="1"/>
</dbReference>
<dbReference type="SUPFAM" id="SSF81383">
    <property type="entry name" value="F-box domain"/>
    <property type="match status" value="1"/>
</dbReference>
<dbReference type="Pfam" id="PF00646">
    <property type="entry name" value="F-box"/>
    <property type="match status" value="1"/>
</dbReference>
<evidence type="ECO:0000313" key="2">
    <source>
        <dbReference type="EMBL" id="KAF0929295.1"/>
    </source>
</evidence>
<comment type="caution">
    <text evidence="2">The sequence shown here is derived from an EMBL/GenBank/DDBJ whole genome shotgun (WGS) entry which is preliminary data.</text>
</comment>
<dbReference type="InterPro" id="IPR056594">
    <property type="entry name" value="AT5G49610-like_b-prop"/>
</dbReference>